<dbReference type="EMBL" id="LUAY01000305">
    <property type="protein sequence ID" value="KYB46261.1"/>
    <property type="molecule type" value="Genomic_DNA"/>
</dbReference>
<protein>
    <recommendedName>
        <fullName evidence="3">Transposase</fullName>
    </recommendedName>
</protein>
<sequence>MVRLLTARRLSGQRRQRNPVERFFNRIKYYRSIATQYDKNPAIFLAAVKLIALRILMPVGSVWFWMY</sequence>
<name>A0A656Z7H5_BRUAN</name>
<evidence type="ECO:0008006" key="3">
    <source>
        <dbReference type="Google" id="ProtNLM"/>
    </source>
</evidence>
<proteinExistence type="predicted"/>
<feature type="transmembrane region" description="Helical" evidence="1">
    <location>
        <begin position="42"/>
        <end position="66"/>
    </location>
</feature>
<organism evidence="2">
    <name type="scientific">Brucella anthropi</name>
    <name type="common">Ochrobactrum anthropi</name>
    <dbReference type="NCBI Taxonomy" id="529"/>
    <lineage>
        <taxon>Bacteria</taxon>
        <taxon>Pseudomonadati</taxon>
        <taxon>Pseudomonadota</taxon>
        <taxon>Alphaproteobacteria</taxon>
        <taxon>Hyphomicrobiales</taxon>
        <taxon>Brucellaceae</taxon>
        <taxon>Brucella/Ochrobactrum group</taxon>
        <taxon>Brucella</taxon>
    </lineage>
</organism>
<keyword evidence="1" id="KW-1133">Transmembrane helix</keyword>
<accession>A0A656Z7H5</accession>
<evidence type="ECO:0000313" key="2">
    <source>
        <dbReference type="EMBL" id="KYB46261.1"/>
    </source>
</evidence>
<evidence type="ECO:0000256" key="1">
    <source>
        <dbReference type="SAM" id="Phobius"/>
    </source>
</evidence>
<gene>
    <name evidence="2" type="ORF">AB664_22845</name>
</gene>
<reference evidence="2" key="1">
    <citation type="submission" date="2016-02" db="EMBL/GenBank/DDBJ databases">
        <title>Genomic sequences of Ochrobactrum anthropi.</title>
        <authorList>
            <person name="Chudasama K.S."/>
            <person name="Thaker V.S."/>
        </authorList>
    </citation>
    <scope>NUCLEOTIDE SEQUENCE [LARGE SCALE GENOMIC DNA]</scope>
    <source>
        <strain evidence="2">SUBG007</strain>
    </source>
</reference>
<dbReference type="AlphaFoldDB" id="A0A656Z7H5"/>
<keyword evidence="1" id="KW-0812">Transmembrane</keyword>
<keyword evidence="1" id="KW-0472">Membrane</keyword>
<comment type="caution">
    <text evidence="2">The sequence shown here is derived from an EMBL/GenBank/DDBJ whole genome shotgun (WGS) entry which is preliminary data.</text>
</comment>